<feature type="compositionally biased region" description="Polar residues" evidence="1">
    <location>
        <begin position="564"/>
        <end position="574"/>
    </location>
</feature>
<dbReference type="AlphaFoldDB" id="A0A9P6G0M7"/>
<name>A0A9P6G0M7_9FUNG</name>
<evidence type="ECO:0000256" key="1">
    <source>
        <dbReference type="SAM" id="MobiDB-lite"/>
    </source>
</evidence>
<proteinExistence type="predicted"/>
<feature type="transmembrane region" description="Helical" evidence="2">
    <location>
        <begin position="292"/>
        <end position="318"/>
    </location>
</feature>
<dbReference type="OrthoDB" id="2131431at2759"/>
<evidence type="ECO:0000256" key="2">
    <source>
        <dbReference type="SAM" id="Phobius"/>
    </source>
</evidence>
<dbReference type="EMBL" id="JAABOA010000493">
    <property type="protein sequence ID" value="KAF9584135.1"/>
    <property type="molecule type" value="Genomic_DNA"/>
</dbReference>
<feature type="transmembrane region" description="Helical" evidence="2">
    <location>
        <begin position="158"/>
        <end position="178"/>
    </location>
</feature>
<feature type="compositionally biased region" description="Polar residues" evidence="1">
    <location>
        <begin position="629"/>
        <end position="651"/>
    </location>
</feature>
<feature type="transmembrane region" description="Helical" evidence="2">
    <location>
        <begin position="123"/>
        <end position="143"/>
    </location>
</feature>
<feature type="region of interest" description="Disordered" evidence="1">
    <location>
        <begin position="495"/>
        <end position="676"/>
    </location>
</feature>
<feature type="transmembrane region" description="Helical" evidence="2">
    <location>
        <begin position="69"/>
        <end position="93"/>
    </location>
</feature>
<gene>
    <name evidence="3" type="ORF">BGW38_007459</name>
</gene>
<evidence type="ECO:0000313" key="3">
    <source>
        <dbReference type="EMBL" id="KAF9584135.1"/>
    </source>
</evidence>
<keyword evidence="2" id="KW-1133">Transmembrane helix</keyword>
<accession>A0A9P6G0M7</accession>
<dbReference type="Proteomes" id="UP000780801">
    <property type="component" value="Unassembled WGS sequence"/>
</dbReference>
<organism evidence="3 4">
    <name type="scientific">Lunasporangiospora selenospora</name>
    <dbReference type="NCBI Taxonomy" id="979761"/>
    <lineage>
        <taxon>Eukaryota</taxon>
        <taxon>Fungi</taxon>
        <taxon>Fungi incertae sedis</taxon>
        <taxon>Mucoromycota</taxon>
        <taxon>Mortierellomycotina</taxon>
        <taxon>Mortierellomycetes</taxon>
        <taxon>Mortierellales</taxon>
        <taxon>Mortierellaceae</taxon>
        <taxon>Lunasporangiospora</taxon>
    </lineage>
</organism>
<keyword evidence="2" id="KW-0472">Membrane</keyword>
<feature type="transmembrane region" description="Helical" evidence="2">
    <location>
        <begin position="217"/>
        <end position="243"/>
    </location>
</feature>
<comment type="caution">
    <text evidence="3">The sequence shown here is derived from an EMBL/GenBank/DDBJ whole genome shotgun (WGS) entry which is preliminary data.</text>
</comment>
<protein>
    <submittedName>
        <fullName evidence="3">Uncharacterized protein</fullName>
    </submittedName>
</protein>
<sequence length="696" mass="76628">MSRTSSHLWPTLTSIVSTTTGSFLIPTSTASASVPTPSVDNATGLVHGNDETLLCDWIRSAADCRDADFIRIIIFVSSAMHLFVGCFGLWLIIYRNRGLNSKIFTELFILSGRGIKPKPMDCIVFFTGIASFFKVIVNMPLLLDVLKDMLWLRILLEQTYWVIVAIGFSTYFVGLLYAMPVTTKEGIFAVYQPETALGADPLPPIHVLTPTTGQKNFLLVMGALYPTIFGAGAGYSNWVLILWSMALMFFYYGVKYTFILQANILIAESVLRAPGAAFDIRNLRSSSPARFLFIQLQITGFGGGASTALAGTLCMIWVLRRDEILRMPNDQLPHTMAFFWTCAIAVCFLVIMSLIAGQTVRNRRRGLHEPESSTTNSFLPNSNSQKSAIAASKDIYSSQAHKTLSVQSESEARLTQRSSGELSTLHSILSNDKDILPCQALEPLDSSQDCSISIALDESNHVDHDAFILSHYLDAMDQEQIKKMLAGSMGRSAIVRSTPAGESSILDGRRDSDASTGPSVQVLRGPIGVQKDKKNVTSGHYPNPTLSGTHPLTENDMSKDHNGTGYSNTHQQQFYKGLQHQHSGKGLSPPPRPKRLTNRESPEHGHAMITTVPDYADDIMRDDRGLPESPSSARHTFMSSPPLQPQPTMFSSEELEPGHVYTDVPQIGGGTRRKSIKDAEKAELELPVWQAPMYQD</sequence>
<reference evidence="3" key="1">
    <citation type="journal article" date="2020" name="Fungal Divers.">
        <title>Resolving the Mortierellaceae phylogeny through synthesis of multi-gene phylogenetics and phylogenomics.</title>
        <authorList>
            <person name="Vandepol N."/>
            <person name="Liber J."/>
            <person name="Desiro A."/>
            <person name="Na H."/>
            <person name="Kennedy M."/>
            <person name="Barry K."/>
            <person name="Grigoriev I.V."/>
            <person name="Miller A.N."/>
            <person name="O'Donnell K."/>
            <person name="Stajich J.E."/>
            <person name="Bonito G."/>
        </authorList>
    </citation>
    <scope>NUCLEOTIDE SEQUENCE</scope>
    <source>
        <strain evidence="3">KOD1015</strain>
    </source>
</reference>
<feature type="compositionally biased region" description="Polar residues" evidence="1">
    <location>
        <begin position="536"/>
        <end position="552"/>
    </location>
</feature>
<evidence type="ECO:0000313" key="4">
    <source>
        <dbReference type="Proteomes" id="UP000780801"/>
    </source>
</evidence>
<keyword evidence="2" id="KW-0812">Transmembrane</keyword>
<feature type="transmembrane region" description="Helical" evidence="2">
    <location>
        <begin position="249"/>
        <end position="271"/>
    </location>
</feature>
<keyword evidence="4" id="KW-1185">Reference proteome</keyword>
<feature type="transmembrane region" description="Helical" evidence="2">
    <location>
        <begin position="338"/>
        <end position="357"/>
    </location>
</feature>
<feature type="compositionally biased region" description="Basic and acidic residues" evidence="1">
    <location>
        <begin position="597"/>
        <end position="606"/>
    </location>
</feature>